<dbReference type="InterPro" id="IPR003593">
    <property type="entry name" value="AAA+_ATPase"/>
</dbReference>
<evidence type="ECO:0000313" key="7">
    <source>
        <dbReference type="Proteomes" id="UP001519272"/>
    </source>
</evidence>
<keyword evidence="7" id="KW-1185">Reference proteome</keyword>
<dbReference type="PROSITE" id="PS00211">
    <property type="entry name" value="ABC_TRANSPORTER_1"/>
    <property type="match status" value="1"/>
</dbReference>
<evidence type="ECO:0000256" key="2">
    <source>
        <dbReference type="ARBA" id="ARBA00022448"/>
    </source>
</evidence>
<dbReference type="SUPFAM" id="SSF52540">
    <property type="entry name" value="P-loop containing nucleoside triphosphate hydrolases"/>
    <property type="match status" value="1"/>
</dbReference>
<dbReference type="GO" id="GO:0005524">
    <property type="term" value="F:ATP binding"/>
    <property type="evidence" value="ECO:0007669"/>
    <property type="project" value="UniProtKB-KW"/>
</dbReference>
<evidence type="ECO:0000256" key="3">
    <source>
        <dbReference type="ARBA" id="ARBA00022741"/>
    </source>
</evidence>
<protein>
    <submittedName>
        <fullName evidence="6">ABC-2 type transport system ATP-binding protein</fullName>
    </submittedName>
</protein>
<keyword evidence="4 6" id="KW-0067">ATP-binding</keyword>
<keyword evidence="3" id="KW-0547">Nucleotide-binding</keyword>
<keyword evidence="2" id="KW-0813">Transport</keyword>
<dbReference type="PROSITE" id="PS50893">
    <property type="entry name" value="ABC_TRANSPORTER_2"/>
    <property type="match status" value="1"/>
</dbReference>
<evidence type="ECO:0000256" key="1">
    <source>
        <dbReference type="ARBA" id="ARBA00005417"/>
    </source>
</evidence>
<reference evidence="6 7" key="1">
    <citation type="submission" date="2021-03" db="EMBL/GenBank/DDBJ databases">
        <title>Genomic Encyclopedia of Type Strains, Phase IV (KMG-IV): sequencing the most valuable type-strain genomes for metagenomic binning, comparative biology and taxonomic classification.</title>
        <authorList>
            <person name="Goeker M."/>
        </authorList>
    </citation>
    <scope>NUCLEOTIDE SEQUENCE [LARGE SCALE GENOMIC DNA]</scope>
    <source>
        <strain evidence="6 7">DSM 14349</strain>
    </source>
</reference>
<sequence length="247" mass="27390">MKTNQIPVLQITNLTKKIKNKVIVNKLSFSLERGDIYGFLGPNGSGKTTTLRMITRLVYPTAGDILINGISITSNTKKTTASIGSIIENPAFYLNITAKQNLQLSATLSNKEIKSTKMDEVLELVKLTDAKNDKVKTFSLGMKQRLGFANALLSDPDIIILDEPTNGVDPMGLYEMKTLVRHLAEQHNITFLISSHMLREMEDLCNKVAIVQKGTLIESGRVNELLEKYSVNNLEQLFFSSVKGVSL</sequence>
<name>A0ABS4FXJ4_9BACL</name>
<dbReference type="Proteomes" id="UP001519272">
    <property type="component" value="Unassembled WGS sequence"/>
</dbReference>
<evidence type="ECO:0000259" key="5">
    <source>
        <dbReference type="PROSITE" id="PS50893"/>
    </source>
</evidence>
<organism evidence="6 7">
    <name type="scientific">Paenibacillus turicensis</name>
    <dbReference type="NCBI Taxonomy" id="160487"/>
    <lineage>
        <taxon>Bacteria</taxon>
        <taxon>Bacillati</taxon>
        <taxon>Bacillota</taxon>
        <taxon>Bacilli</taxon>
        <taxon>Bacillales</taxon>
        <taxon>Paenibacillaceae</taxon>
        <taxon>Paenibacillus</taxon>
    </lineage>
</organism>
<dbReference type="InterPro" id="IPR027417">
    <property type="entry name" value="P-loop_NTPase"/>
</dbReference>
<dbReference type="PANTHER" id="PTHR43335">
    <property type="entry name" value="ABC TRANSPORTER, ATP-BINDING PROTEIN"/>
    <property type="match status" value="1"/>
</dbReference>
<dbReference type="SMART" id="SM00382">
    <property type="entry name" value="AAA"/>
    <property type="match status" value="1"/>
</dbReference>
<accession>A0ABS4FXJ4</accession>
<evidence type="ECO:0000256" key="4">
    <source>
        <dbReference type="ARBA" id="ARBA00022840"/>
    </source>
</evidence>
<comment type="caution">
    <text evidence="6">The sequence shown here is derived from an EMBL/GenBank/DDBJ whole genome shotgun (WGS) entry which is preliminary data.</text>
</comment>
<dbReference type="InterPro" id="IPR017871">
    <property type="entry name" value="ABC_transporter-like_CS"/>
</dbReference>
<proteinExistence type="inferred from homology"/>
<dbReference type="PANTHER" id="PTHR43335:SF4">
    <property type="entry name" value="ABC TRANSPORTER, ATP-BINDING PROTEIN"/>
    <property type="match status" value="1"/>
</dbReference>
<feature type="domain" description="ABC transporter" evidence="5">
    <location>
        <begin position="9"/>
        <end position="238"/>
    </location>
</feature>
<gene>
    <name evidence="6" type="ORF">J2Z32_003973</name>
</gene>
<evidence type="ECO:0000313" key="6">
    <source>
        <dbReference type="EMBL" id="MBP1907298.1"/>
    </source>
</evidence>
<comment type="similarity">
    <text evidence="1">Belongs to the ABC transporter superfamily.</text>
</comment>
<dbReference type="Gene3D" id="3.40.50.300">
    <property type="entry name" value="P-loop containing nucleotide triphosphate hydrolases"/>
    <property type="match status" value="1"/>
</dbReference>
<dbReference type="RefSeq" id="WP_210090877.1">
    <property type="nucleotide sequence ID" value="NZ_JAGGKG010000024.1"/>
</dbReference>
<dbReference type="Pfam" id="PF00005">
    <property type="entry name" value="ABC_tran"/>
    <property type="match status" value="1"/>
</dbReference>
<dbReference type="InterPro" id="IPR003439">
    <property type="entry name" value="ABC_transporter-like_ATP-bd"/>
</dbReference>
<dbReference type="EMBL" id="JAGGKG010000024">
    <property type="protein sequence ID" value="MBP1907298.1"/>
    <property type="molecule type" value="Genomic_DNA"/>
</dbReference>